<dbReference type="EMBL" id="LUGH01000949">
    <property type="protein sequence ID" value="OBZ82120.1"/>
    <property type="molecule type" value="Genomic_DNA"/>
</dbReference>
<sequence length="306" mass="35272">MKWRFYNKEIKLHTGYADFRYGAFVPRWKVQSFLTQLGKSGLGSDSIRHAEHYFGIWMNQYPWLLSNPPYMANGDKATEKNVAFDTSLDHYTYDAVRHLQRSLTADQSEAPQDYFERTEEPPVLSYRDVRSSCANDRCLFISNMDPFVSPQQVPFDYQNITSISKLEQAYNGLLSLPGSIEWEEHSFHRAADSDPNSCWNTIHAPRQKDYFGLILVGTANTKTVVIHTPQKIQNPERQLEVSVLQSDSEWTRCKITDQTIQNTDRITLDLHCPANVQFFRAIKVAFKKQQAEPFQICGLSIDTLSV</sequence>
<name>A0A1C7MZ33_9FUNG</name>
<reference evidence="1 2" key="1">
    <citation type="submission" date="2016-03" db="EMBL/GenBank/DDBJ databases">
        <title>Choanephora cucurbitarum.</title>
        <authorList>
            <person name="Min B."/>
            <person name="Park H."/>
            <person name="Park J.-H."/>
            <person name="Shin H.-D."/>
            <person name="Choi I.-G."/>
        </authorList>
    </citation>
    <scope>NUCLEOTIDE SEQUENCE [LARGE SCALE GENOMIC DNA]</scope>
    <source>
        <strain evidence="1 2">KUS-F28377</strain>
    </source>
</reference>
<dbReference type="Proteomes" id="UP000093000">
    <property type="component" value="Unassembled WGS sequence"/>
</dbReference>
<evidence type="ECO:0000313" key="2">
    <source>
        <dbReference type="Proteomes" id="UP000093000"/>
    </source>
</evidence>
<keyword evidence="2" id="KW-1185">Reference proteome</keyword>
<accession>A0A1C7MZ33</accession>
<dbReference type="OrthoDB" id="1684102at2759"/>
<dbReference type="InParanoid" id="A0A1C7MZ33"/>
<organism evidence="1 2">
    <name type="scientific">Choanephora cucurbitarum</name>
    <dbReference type="NCBI Taxonomy" id="101091"/>
    <lineage>
        <taxon>Eukaryota</taxon>
        <taxon>Fungi</taxon>
        <taxon>Fungi incertae sedis</taxon>
        <taxon>Mucoromycota</taxon>
        <taxon>Mucoromycotina</taxon>
        <taxon>Mucoromycetes</taxon>
        <taxon>Mucorales</taxon>
        <taxon>Mucorineae</taxon>
        <taxon>Choanephoraceae</taxon>
        <taxon>Choanephoroideae</taxon>
        <taxon>Choanephora</taxon>
    </lineage>
</organism>
<protein>
    <submittedName>
        <fullName evidence="1">Uncharacterized protein</fullName>
    </submittedName>
</protein>
<gene>
    <name evidence="1" type="ORF">A0J61_09831</name>
</gene>
<proteinExistence type="predicted"/>
<evidence type="ECO:0000313" key="1">
    <source>
        <dbReference type="EMBL" id="OBZ82120.1"/>
    </source>
</evidence>
<comment type="caution">
    <text evidence="1">The sequence shown here is derived from an EMBL/GenBank/DDBJ whole genome shotgun (WGS) entry which is preliminary data.</text>
</comment>
<dbReference type="AlphaFoldDB" id="A0A1C7MZ33"/>